<dbReference type="AlphaFoldDB" id="A0A679IWB2"/>
<dbReference type="GO" id="GO:0046654">
    <property type="term" value="P:tetrahydrofolate biosynthetic process"/>
    <property type="evidence" value="ECO:0007669"/>
    <property type="project" value="UniProtKB-UniPathway"/>
</dbReference>
<dbReference type="EMBL" id="LR743504">
    <property type="protein sequence ID" value="CAA2099842.1"/>
    <property type="molecule type" value="Genomic_DNA"/>
</dbReference>
<dbReference type="SUPFAM" id="SSF53244">
    <property type="entry name" value="MurD-like peptide ligases, peptide-binding domain"/>
    <property type="match status" value="1"/>
</dbReference>
<dbReference type="InterPro" id="IPR036615">
    <property type="entry name" value="Mur_ligase_C_dom_sf"/>
</dbReference>
<proteinExistence type="inferred from homology"/>
<feature type="domain" description="Mur ligase central" evidence="11">
    <location>
        <begin position="46"/>
        <end position="268"/>
    </location>
</feature>
<evidence type="ECO:0000256" key="3">
    <source>
        <dbReference type="ARBA" id="ARBA00013025"/>
    </source>
</evidence>
<evidence type="ECO:0000313" key="12">
    <source>
        <dbReference type="EMBL" id="CAA2099842.1"/>
    </source>
</evidence>
<evidence type="ECO:0000256" key="9">
    <source>
        <dbReference type="ARBA" id="ARBA00047493"/>
    </source>
</evidence>
<protein>
    <recommendedName>
        <fullName evidence="3">tetrahydrofolate synthase</fullName>
        <ecNumber evidence="3">6.3.2.17</ecNumber>
    </recommendedName>
</protein>
<dbReference type="InterPro" id="IPR001645">
    <property type="entry name" value="Folylpolyglutamate_synth"/>
</dbReference>
<dbReference type="InterPro" id="IPR018109">
    <property type="entry name" value="Folylpolyglutamate_synth_CS"/>
</dbReference>
<keyword evidence="6 10" id="KW-0547">Nucleotide-binding</keyword>
<keyword evidence="5" id="KW-0479">Metal-binding</keyword>
<dbReference type="Pfam" id="PF08245">
    <property type="entry name" value="Mur_ligase_M"/>
    <property type="match status" value="1"/>
</dbReference>
<dbReference type="InterPro" id="IPR013221">
    <property type="entry name" value="Mur_ligase_cen"/>
</dbReference>
<dbReference type="PIRSF" id="PIRSF001563">
    <property type="entry name" value="Folylpolyglu_synth"/>
    <property type="match status" value="1"/>
</dbReference>
<dbReference type="GO" id="GO:0005737">
    <property type="term" value="C:cytoplasm"/>
    <property type="evidence" value="ECO:0007669"/>
    <property type="project" value="TreeGrafter"/>
</dbReference>
<dbReference type="GO" id="GO:0005524">
    <property type="term" value="F:ATP binding"/>
    <property type="evidence" value="ECO:0007669"/>
    <property type="project" value="UniProtKB-KW"/>
</dbReference>
<evidence type="ECO:0000256" key="2">
    <source>
        <dbReference type="ARBA" id="ARBA00008276"/>
    </source>
</evidence>
<sequence length="441" mass="46712">MDSSDALMARFLALHPRTIDLSLGRIQRLLERLGHPERKLPPVIHVAGTNGKGSTIAFMRAILEAGGLAAHVYTSPHLVRFHERIRIGAVGGGSYVPEDQLADALARCEASNAGEPITVFEITTAAAFLLFSETPADVLLLEVGLGGRVDATNVIDNPAAAVVTPIGRDHAEYLGDTVEAVATEKAGIFKRGCPAIIAAQDYKEADSVLCRFAEEIGATPIRVGNQDFSVHAERGRIVYQDELDLFDLPQPRLNGRHQFTNAATAIAALRAAGFGDIGVEAIETGLNKVEWPGRLQRLTRGRLSDMAPNDAELWLDGGHNIDGGRILATAMADLGERSDVPLILVVGLLGTKDAEGFLRNFVGLARHLIAVPIGGQMAARPAEEVAQIAADVGLTAYVASSVEAALESLSDIASERPPRILICGSLYLAGNVLTANGTPPT</sequence>
<dbReference type="UniPathway" id="UPA00077">
    <property type="reaction ID" value="UER00157"/>
</dbReference>
<dbReference type="SUPFAM" id="SSF53623">
    <property type="entry name" value="MurD-like peptide ligases, catalytic domain"/>
    <property type="match status" value="1"/>
</dbReference>
<evidence type="ECO:0000256" key="7">
    <source>
        <dbReference type="ARBA" id="ARBA00022840"/>
    </source>
</evidence>
<gene>
    <name evidence="12" type="primary">folC</name>
    <name evidence="12" type="ORF">MBUL_00361</name>
</gene>
<dbReference type="Gene3D" id="3.40.1190.10">
    <property type="entry name" value="Mur-like, catalytic domain"/>
    <property type="match status" value="1"/>
</dbReference>
<accession>A0A679IWB2</accession>
<dbReference type="PANTHER" id="PTHR11136:SF0">
    <property type="entry name" value="DIHYDROFOLATE SYNTHETASE-RELATED"/>
    <property type="match status" value="1"/>
</dbReference>
<comment type="similarity">
    <text evidence="2 10">Belongs to the folylpolyglutamate synthase family.</text>
</comment>
<dbReference type="NCBIfam" id="TIGR01499">
    <property type="entry name" value="folC"/>
    <property type="match status" value="1"/>
</dbReference>
<keyword evidence="8" id="KW-0460">Magnesium</keyword>
<dbReference type="Gene3D" id="3.90.190.20">
    <property type="entry name" value="Mur ligase, C-terminal domain"/>
    <property type="match status" value="1"/>
</dbReference>
<evidence type="ECO:0000259" key="11">
    <source>
        <dbReference type="Pfam" id="PF08245"/>
    </source>
</evidence>
<dbReference type="GO" id="GO:0008841">
    <property type="term" value="F:dihydrofolate synthase activity"/>
    <property type="evidence" value="ECO:0007669"/>
    <property type="project" value="TreeGrafter"/>
</dbReference>
<name>A0A679IWB2_9HYPH</name>
<dbReference type="PANTHER" id="PTHR11136">
    <property type="entry name" value="FOLYLPOLYGLUTAMATE SYNTHASE-RELATED"/>
    <property type="match status" value="1"/>
</dbReference>
<keyword evidence="4 10" id="KW-0436">Ligase</keyword>
<evidence type="ECO:0000256" key="4">
    <source>
        <dbReference type="ARBA" id="ARBA00022598"/>
    </source>
</evidence>
<dbReference type="PROSITE" id="PS01012">
    <property type="entry name" value="FOLYLPOLYGLU_SYNT_2"/>
    <property type="match status" value="1"/>
</dbReference>
<evidence type="ECO:0000256" key="1">
    <source>
        <dbReference type="ARBA" id="ARBA00001946"/>
    </source>
</evidence>
<evidence type="ECO:0000256" key="10">
    <source>
        <dbReference type="PIRNR" id="PIRNR001563"/>
    </source>
</evidence>
<dbReference type="EC" id="6.3.2.17" evidence="3"/>
<keyword evidence="7 10" id="KW-0067">ATP-binding</keyword>
<comment type="catalytic activity">
    <reaction evidence="9">
        <text>(6S)-5,6,7,8-tetrahydrofolyl-(gamma-L-Glu)(n) + L-glutamate + ATP = (6S)-5,6,7,8-tetrahydrofolyl-(gamma-L-Glu)(n+1) + ADP + phosphate + H(+)</text>
        <dbReference type="Rhea" id="RHEA:10580"/>
        <dbReference type="Rhea" id="RHEA-COMP:14738"/>
        <dbReference type="Rhea" id="RHEA-COMP:14740"/>
        <dbReference type="ChEBI" id="CHEBI:15378"/>
        <dbReference type="ChEBI" id="CHEBI:29985"/>
        <dbReference type="ChEBI" id="CHEBI:30616"/>
        <dbReference type="ChEBI" id="CHEBI:43474"/>
        <dbReference type="ChEBI" id="CHEBI:141005"/>
        <dbReference type="ChEBI" id="CHEBI:456216"/>
        <dbReference type="EC" id="6.3.2.17"/>
    </reaction>
</comment>
<evidence type="ECO:0000256" key="8">
    <source>
        <dbReference type="ARBA" id="ARBA00022842"/>
    </source>
</evidence>
<dbReference type="FunFam" id="3.40.1190.10:FF:000011">
    <property type="entry name" value="Folylpolyglutamate synthase/dihydrofolate synthase"/>
    <property type="match status" value="1"/>
</dbReference>
<dbReference type="GO" id="GO:0046872">
    <property type="term" value="F:metal ion binding"/>
    <property type="evidence" value="ECO:0007669"/>
    <property type="project" value="UniProtKB-KW"/>
</dbReference>
<organism evidence="12">
    <name type="scientific">Methylobacterium bullatum</name>
    <dbReference type="NCBI Taxonomy" id="570505"/>
    <lineage>
        <taxon>Bacteria</taxon>
        <taxon>Pseudomonadati</taxon>
        <taxon>Pseudomonadota</taxon>
        <taxon>Alphaproteobacteria</taxon>
        <taxon>Hyphomicrobiales</taxon>
        <taxon>Methylobacteriaceae</taxon>
        <taxon>Methylobacterium</taxon>
    </lineage>
</organism>
<dbReference type="InterPro" id="IPR036565">
    <property type="entry name" value="Mur-like_cat_sf"/>
</dbReference>
<evidence type="ECO:0000256" key="6">
    <source>
        <dbReference type="ARBA" id="ARBA00022741"/>
    </source>
</evidence>
<evidence type="ECO:0000256" key="5">
    <source>
        <dbReference type="ARBA" id="ARBA00022723"/>
    </source>
</evidence>
<dbReference type="GO" id="GO:0004326">
    <property type="term" value="F:tetrahydrofolylpolyglutamate synthase activity"/>
    <property type="evidence" value="ECO:0007669"/>
    <property type="project" value="UniProtKB-EC"/>
</dbReference>
<comment type="cofactor">
    <cofactor evidence="1">
        <name>Mg(2+)</name>
        <dbReference type="ChEBI" id="CHEBI:18420"/>
    </cofactor>
</comment>
<reference evidence="12" key="1">
    <citation type="submission" date="2019-12" db="EMBL/GenBank/DDBJ databases">
        <authorList>
            <person name="Cremers G."/>
        </authorList>
    </citation>
    <scope>NUCLEOTIDE SEQUENCE</scope>
    <source>
        <strain evidence="12">Mbul1</strain>
    </source>
</reference>